<dbReference type="InterPro" id="IPR046342">
    <property type="entry name" value="CBS_dom_sf"/>
</dbReference>
<reference evidence="4" key="1">
    <citation type="submission" date="2024-03" db="EMBL/GenBank/DDBJ databases">
        <title>Complete genome sequence of Sulfurisphaera javensis strain KD-1.</title>
        <authorList>
            <person name="Sakai H."/>
            <person name="Nur N."/>
            <person name="Suwanto A."/>
            <person name="Kurosawa N."/>
        </authorList>
    </citation>
    <scope>NUCLEOTIDE SEQUENCE</scope>
    <source>
        <strain evidence="4">KD-1</strain>
    </source>
</reference>
<dbReference type="GeneID" id="92353318"/>
<dbReference type="PROSITE" id="PS51371">
    <property type="entry name" value="CBS"/>
    <property type="match status" value="1"/>
</dbReference>
<dbReference type="SUPFAM" id="SSF54631">
    <property type="entry name" value="CBS-domain pair"/>
    <property type="match status" value="2"/>
</dbReference>
<dbReference type="SMART" id="SM00116">
    <property type="entry name" value="CBS"/>
    <property type="match status" value="3"/>
</dbReference>
<dbReference type="Gene3D" id="3.10.580.10">
    <property type="entry name" value="CBS-domain"/>
    <property type="match status" value="2"/>
</dbReference>
<evidence type="ECO:0000259" key="3">
    <source>
        <dbReference type="PROSITE" id="PS51371"/>
    </source>
</evidence>
<dbReference type="AlphaFoldDB" id="A0AAT9GNK2"/>
<dbReference type="RefSeq" id="WP_369610671.1">
    <property type="nucleotide sequence ID" value="NZ_AP031322.1"/>
</dbReference>
<accession>A0AAT9GNK2</accession>
<proteinExistence type="predicted"/>
<name>A0AAT9GNK2_9CREN</name>
<evidence type="ECO:0000256" key="2">
    <source>
        <dbReference type="PROSITE-ProRule" id="PRU00703"/>
    </source>
</evidence>
<keyword evidence="1 2" id="KW-0129">CBS domain</keyword>
<dbReference type="InterPro" id="IPR051257">
    <property type="entry name" value="Diverse_CBS-Domain"/>
</dbReference>
<protein>
    <submittedName>
        <fullName evidence="4">CBS domain-containing protein</fullName>
    </submittedName>
</protein>
<sequence length="235" mass="27048">MKIKGREIISIDPEAYVIDAIFFMKRNNIRRIVVSKGKDILGIFSVDEALYHIINNDVECKLKDAKLKNPIRVSDNELREVMGSMVRYDVDSVLYDDKIITYKDIVSKIDWNKTDRLIGEISKQAIFVEPYTKIKTAGEIMIKNKIRHLPVYEKSLYGIISARDLVYNYDIDLNLSVSKIMVVEVFYTSKEEPISKVVSTMITRNIGSVVVINSKTIEIVTLKDLVDFALRNLIY</sequence>
<dbReference type="KEGG" id="sjv:SJAV_03900"/>
<dbReference type="PANTHER" id="PTHR43080">
    <property type="entry name" value="CBS DOMAIN-CONTAINING PROTEIN CBSX3, MITOCHONDRIAL"/>
    <property type="match status" value="1"/>
</dbReference>
<organism evidence="4">
    <name type="scientific">Sulfurisphaera javensis</name>
    <dbReference type="NCBI Taxonomy" id="2049879"/>
    <lineage>
        <taxon>Archaea</taxon>
        <taxon>Thermoproteota</taxon>
        <taxon>Thermoprotei</taxon>
        <taxon>Sulfolobales</taxon>
        <taxon>Sulfolobaceae</taxon>
        <taxon>Sulfurisphaera</taxon>
    </lineage>
</organism>
<evidence type="ECO:0000256" key="1">
    <source>
        <dbReference type="ARBA" id="ARBA00023122"/>
    </source>
</evidence>
<feature type="domain" description="CBS" evidence="3">
    <location>
        <begin position="121"/>
        <end position="177"/>
    </location>
</feature>
<dbReference type="InterPro" id="IPR000644">
    <property type="entry name" value="CBS_dom"/>
</dbReference>
<dbReference type="PANTHER" id="PTHR43080:SF26">
    <property type="entry name" value="REGULATORY PROTEIN"/>
    <property type="match status" value="1"/>
</dbReference>
<dbReference type="EMBL" id="AP031322">
    <property type="protein sequence ID" value="BFH72446.1"/>
    <property type="molecule type" value="Genomic_DNA"/>
</dbReference>
<gene>
    <name evidence="4" type="ORF">SJAV_03900</name>
</gene>
<evidence type="ECO:0000313" key="4">
    <source>
        <dbReference type="EMBL" id="BFH72446.1"/>
    </source>
</evidence>
<dbReference type="Pfam" id="PF00571">
    <property type="entry name" value="CBS"/>
    <property type="match status" value="3"/>
</dbReference>